<name>M1NLG6_9VIRU</name>
<gene>
    <name evidence="2" type="ORF">glt_00041</name>
</gene>
<keyword evidence="3" id="KW-1185">Reference proteome</keyword>
<evidence type="ECO:0000313" key="3">
    <source>
        <dbReference type="Proteomes" id="UP000241071"/>
    </source>
</evidence>
<sequence>MDKDSEVIDLLNNIITKINEIKPINPDILKKKDVDLFDLMMPIAESADMGWYFKQLQDECKSHREQKKEQKSSKGFMLDILNNNIPKSSELLIVNVRTGKDRRAFYTWAEENGFRCCPAKITMFESTYIYECYECGESHYDEEMRYENDWSSINPGVCYGVFVRCPNDCDTLFDSSEEDDEYNDIKKREVFNAVIIGEILPLIPKKDTKRKKYIGHEKVDKELIHTIPKRDFQVINFNEFSKYTVKRENYNKQCDNNNVYRRY</sequence>
<organism evidence="2 3">
    <name type="scientific">Moumouvirus goulette</name>
    <dbReference type="NCBI Taxonomy" id="1247379"/>
    <lineage>
        <taxon>Viruses</taxon>
        <taxon>Varidnaviria</taxon>
        <taxon>Bamfordvirae</taxon>
        <taxon>Nucleocytoviricota</taxon>
        <taxon>Megaviricetes</taxon>
        <taxon>Imitervirales</taxon>
        <taxon>Mimiviridae</taxon>
        <taxon>Megamimivirinae</taxon>
        <taxon>Moumouvirus</taxon>
        <taxon>Moumouvirus goulettemassiliense</taxon>
    </lineage>
</organism>
<protein>
    <recommendedName>
        <fullName evidence="1">DUF5894 domain-containing protein</fullName>
    </recommendedName>
</protein>
<dbReference type="Proteomes" id="UP000241071">
    <property type="component" value="Segment"/>
</dbReference>
<dbReference type="Pfam" id="PF19246">
    <property type="entry name" value="DUF5894"/>
    <property type="match status" value="1"/>
</dbReference>
<dbReference type="EMBL" id="KC008572">
    <property type="protein sequence ID" value="AGF84850.1"/>
    <property type="molecule type" value="Genomic_DNA"/>
</dbReference>
<evidence type="ECO:0000259" key="1">
    <source>
        <dbReference type="Pfam" id="PF19246"/>
    </source>
</evidence>
<reference evidence="2 3" key="1">
    <citation type="submission" date="2012-10" db="EMBL/GenBank/DDBJ databases">
        <title>Complete genome sequence of Moumouvirus goulette.</title>
        <authorList>
            <person name="Fournous G."/>
            <person name="Bougalmi M."/>
            <person name="Colson P."/>
        </authorList>
    </citation>
    <scope>NUCLEOTIDE SEQUENCE [LARGE SCALE GENOMIC DNA]</scope>
</reference>
<accession>M1NLG6</accession>
<feature type="domain" description="DUF5894" evidence="1">
    <location>
        <begin position="77"/>
        <end position="132"/>
    </location>
</feature>
<dbReference type="InterPro" id="IPR045413">
    <property type="entry name" value="DUF5894"/>
</dbReference>
<evidence type="ECO:0000313" key="2">
    <source>
        <dbReference type="EMBL" id="AGF84850.1"/>
    </source>
</evidence>
<proteinExistence type="predicted"/>